<evidence type="ECO:0000256" key="2">
    <source>
        <dbReference type="ARBA" id="ARBA00023125"/>
    </source>
</evidence>
<dbReference type="PRINTS" id="PR00455">
    <property type="entry name" value="HTHTETR"/>
</dbReference>
<accession>A0ABY7U682</accession>
<dbReference type="Pfam" id="PF00440">
    <property type="entry name" value="TetR_N"/>
    <property type="match status" value="1"/>
</dbReference>
<feature type="DNA-binding region" description="H-T-H motif" evidence="4">
    <location>
        <begin position="38"/>
        <end position="57"/>
    </location>
</feature>
<dbReference type="Gene3D" id="1.10.357.10">
    <property type="entry name" value="Tetracycline Repressor, domain 2"/>
    <property type="match status" value="1"/>
</dbReference>
<dbReference type="PANTHER" id="PTHR30055:SF234">
    <property type="entry name" value="HTH-TYPE TRANSCRIPTIONAL REGULATOR BETI"/>
    <property type="match status" value="1"/>
</dbReference>
<keyword evidence="2 4" id="KW-0238">DNA-binding</keyword>
<dbReference type="InterPro" id="IPR001647">
    <property type="entry name" value="HTH_TetR"/>
</dbReference>
<evidence type="ECO:0000256" key="1">
    <source>
        <dbReference type="ARBA" id="ARBA00023015"/>
    </source>
</evidence>
<dbReference type="InterPro" id="IPR050109">
    <property type="entry name" value="HTH-type_TetR-like_transc_reg"/>
</dbReference>
<protein>
    <submittedName>
        <fullName evidence="6">Transcriptional regulator, TetR family</fullName>
    </submittedName>
</protein>
<feature type="domain" description="HTH tetR-type" evidence="5">
    <location>
        <begin position="15"/>
        <end position="75"/>
    </location>
</feature>
<evidence type="ECO:0000313" key="7">
    <source>
        <dbReference type="Proteomes" id="UP001220064"/>
    </source>
</evidence>
<dbReference type="InterPro" id="IPR023772">
    <property type="entry name" value="DNA-bd_HTH_TetR-type_CS"/>
</dbReference>
<keyword evidence="7" id="KW-1185">Reference proteome</keyword>
<sequence>MQEESHTSLREKKRLETTRNIEDAATRLVDEKGLSNVTVEEICGVVGISRRTFFNYFDSKDEAVFGTALVTPDPAIRERFLTEETDNLIKFALELIAEMHRKQGAGDDITARRKRLLQQPEAAAIAVSHHRTRVLSLIDAVEARLEAFPADRRRPDLPARKEAFIIAAFVREAMWLHGLLGETHASAAQTLTDYAKGMKW</sequence>
<dbReference type="InterPro" id="IPR009057">
    <property type="entry name" value="Homeodomain-like_sf"/>
</dbReference>
<name>A0ABY7U682_9CORY</name>
<dbReference type="PROSITE" id="PS50977">
    <property type="entry name" value="HTH_TETR_2"/>
    <property type="match status" value="1"/>
</dbReference>
<gene>
    <name evidence="6" type="ORF">CMASS_03800</name>
</gene>
<dbReference type="PROSITE" id="PS01081">
    <property type="entry name" value="HTH_TETR_1"/>
    <property type="match status" value="1"/>
</dbReference>
<dbReference type="RefSeq" id="WP_022862768.1">
    <property type="nucleotide sequence ID" value="NZ_ATVG01000004.1"/>
</dbReference>
<evidence type="ECO:0000313" key="6">
    <source>
        <dbReference type="EMBL" id="WCZ32212.1"/>
    </source>
</evidence>
<evidence type="ECO:0000256" key="4">
    <source>
        <dbReference type="PROSITE-ProRule" id="PRU00335"/>
    </source>
</evidence>
<evidence type="ECO:0000259" key="5">
    <source>
        <dbReference type="PROSITE" id="PS50977"/>
    </source>
</evidence>
<evidence type="ECO:0000256" key="3">
    <source>
        <dbReference type="ARBA" id="ARBA00023163"/>
    </source>
</evidence>
<keyword evidence="1" id="KW-0805">Transcription regulation</keyword>
<reference evidence="6 7" key="1">
    <citation type="submission" date="2020-10" db="EMBL/GenBank/DDBJ databases">
        <title>Complete genome sequence of Corynebacterium massiliense DSM 45435, type strain of Corynebacterium massiliense.</title>
        <authorList>
            <person name="Busche T."/>
            <person name="Kalinowski J."/>
            <person name="Ruckert C."/>
        </authorList>
    </citation>
    <scope>NUCLEOTIDE SEQUENCE [LARGE SCALE GENOMIC DNA]</scope>
    <source>
        <strain evidence="6 7">DSM 45435</strain>
    </source>
</reference>
<dbReference type="Proteomes" id="UP001220064">
    <property type="component" value="Chromosome"/>
</dbReference>
<dbReference type="EMBL" id="CP063189">
    <property type="protein sequence ID" value="WCZ32212.1"/>
    <property type="molecule type" value="Genomic_DNA"/>
</dbReference>
<dbReference type="PANTHER" id="PTHR30055">
    <property type="entry name" value="HTH-TYPE TRANSCRIPTIONAL REGULATOR RUTR"/>
    <property type="match status" value="1"/>
</dbReference>
<proteinExistence type="predicted"/>
<organism evidence="6 7">
    <name type="scientific">Corynebacterium massiliense DSM 45435</name>
    <dbReference type="NCBI Taxonomy" id="1121364"/>
    <lineage>
        <taxon>Bacteria</taxon>
        <taxon>Bacillati</taxon>
        <taxon>Actinomycetota</taxon>
        <taxon>Actinomycetes</taxon>
        <taxon>Mycobacteriales</taxon>
        <taxon>Corynebacteriaceae</taxon>
        <taxon>Corynebacterium</taxon>
    </lineage>
</organism>
<keyword evidence="3" id="KW-0804">Transcription</keyword>
<dbReference type="SUPFAM" id="SSF46689">
    <property type="entry name" value="Homeodomain-like"/>
    <property type="match status" value="1"/>
</dbReference>